<accession>A0A5B7WXG6</accession>
<dbReference type="EMBL" id="CP034412">
    <property type="protein sequence ID" value="QCY48629.1"/>
    <property type="molecule type" value="Genomic_DNA"/>
</dbReference>
<name>A0A5B7WXG6_9MICC</name>
<evidence type="ECO:0000313" key="2">
    <source>
        <dbReference type="Proteomes" id="UP000307000"/>
    </source>
</evidence>
<reference evidence="1 2" key="1">
    <citation type="submission" date="2018-12" db="EMBL/GenBank/DDBJ databases">
        <title>Complete Genome Sequence of Glutamicibacter creatinolyticus strain LGCM259,isolated from an abscess of a 12-year-old mare in Italy.</title>
        <authorList>
            <person name="Santos R.G."/>
            <person name="Silva A.L."/>
            <person name="Seyffert N."/>
            <person name="Castro T.L.P."/>
            <person name="Attili A.R."/>
            <person name="Rifici C."/>
            <person name="Mazzullo G."/>
            <person name="Brenig B."/>
            <person name="Venanzi F."/>
            <person name="Azevedo V."/>
        </authorList>
    </citation>
    <scope>NUCLEOTIDE SEQUENCE [LARGE SCALE GENOMIC DNA]</scope>
    <source>
        <strain evidence="1 2">LGCM 259</strain>
    </source>
</reference>
<proteinExistence type="predicted"/>
<dbReference type="AlphaFoldDB" id="A0A5B7WXG6"/>
<dbReference type="Proteomes" id="UP000307000">
    <property type="component" value="Chromosome"/>
</dbReference>
<sequence>MDDRPLPIVHDTTGLSLGYRLRWWIRYCALYVFGPAERSVGSSPRERMKWERARKVRDAHYARGTLPDGETIETVARLEQ</sequence>
<evidence type="ECO:0000313" key="1">
    <source>
        <dbReference type="EMBL" id="QCY48629.1"/>
    </source>
</evidence>
<gene>
    <name evidence="1" type="ORF">GcLGCM259_2923</name>
</gene>
<protein>
    <submittedName>
        <fullName evidence="1">Uncharacterized protein</fullName>
    </submittedName>
</protein>
<dbReference type="RefSeq" id="WP_054821246.1">
    <property type="nucleotide sequence ID" value="NZ_CP034412.1"/>
</dbReference>
<keyword evidence="2" id="KW-1185">Reference proteome</keyword>
<organism evidence="1 2">
    <name type="scientific">Glutamicibacter creatinolyticus</name>
    <dbReference type="NCBI Taxonomy" id="162496"/>
    <lineage>
        <taxon>Bacteria</taxon>
        <taxon>Bacillati</taxon>
        <taxon>Actinomycetota</taxon>
        <taxon>Actinomycetes</taxon>
        <taxon>Micrococcales</taxon>
        <taxon>Micrococcaceae</taxon>
        <taxon>Glutamicibacter</taxon>
    </lineage>
</organism>
<dbReference type="KEGG" id="gcr:GcLGCM259_2923"/>